<dbReference type="InterPro" id="IPR051052">
    <property type="entry name" value="Diverse_substrate_MTase"/>
</dbReference>
<gene>
    <name evidence="5" type="ORF">S7S_10800</name>
</gene>
<evidence type="ECO:0000256" key="1">
    <source>
        <dbReference type="ARBA" id="ARBA00008361"/>
    </source>
</evidence>
<dbReference type="AlphaFoldDB" id="A0A0B4XQR0"/>
<dbReference type="HOGENOM" id="CLU_049344_5_1_6"/>
<dbReference type="RefSeq" id="WP_008735035.1">
    <property type="nucleotide sequence ID" value="NZ_CP004387.1"/>
</dbReference>
<keyword evidence="2 5" id="KW-0489">Methyltransferase</keyword>
<dbReference type="SUPFAM" id="SSF53335">
    <property type="entry name" value="S-adenosyl-L-methionine-dependent methyltransferases"/>
    <property type="match status" value="1"/>
</dbReference>
<evidence type="ECO:0000259" key="4">
    <source>
        <dbReference type="Pfam" id="PF08241"/>
    </source>
</evidence>
<dbReference type="STRING" id="391936.S7S_10800"/>
<dbReference type="Proteomes" id="UP000006764">
    <property type="component" value="Chromosome"/>
</dbReference>
<sequence length="248" mass="27644">MTLPRSTPDNWNSGSYRQFRPRYPDTLFDWLAAQAPGHHRALDCGCGTGQASRPLAARFEQVIACDLVPAQLAALEAPANCRRVVASSAALPFAAASLSLITVAQALHWFDLPAFHREATRLLVPAGLLAVWTYGLCEIDGECGPLVRTFHDHTLRDWWAPNRTHVVNGYRDLPLPWPLLDAPALTLRHDWHWRDMLGYLDTWSAVIAARAAGEDVLEALAPRLARAWGDDTREVRWPLHLRAARKPG</sequence>
<accession>A0A0B4XQR0</accession>
<evidence type="ECO:0000313" key="5">
    <source>
        <dbReference type="EMBL" id="AJD48572.1"/>
    </source>
</evidence>
<dbReference type="InterPro" id="IPR013216">
    <property type="entry name" value="Methyltransf_11"/>
</dbReference>
<evidence type="ECO:0000256" key="3">
    <source>
        <dbReference type="ARBA" id="ARBA00022679"/>
    </source>
</evidence>
<dbReference type="PANTHER" id="PTHR44942:SF4">
    <property type="entry name" value="METHYLTRANSFERASE TYPE 11 DOMAIN-CONTAINING PROTEIN"/>
    <property type="match status" value="1"/>
</dbReference>
<name>A0A0B4XQR0_9GAMM</name>
<evidence type="ECO:0000313" key="6">
    <source>
        <dbReference type="Proteomes" id="UP000006764"/>
    </source>
</evidence>
<dbReference type="Pfam" id="PF08241">
    <property type="entry name" value="Methyltransf_11"/>
    <property type="match status" value="1"/>
</dbReference>
<dbReference type="InterPro" id="IPR029063">
    <property type="entry name" value="SAM-dependent_MTases_sf"/>
</dbReference>
<dbReference type="PANTHER" id="PTHR44942">
    <property type="entry name" value="METHYLTRANSF_11 DOMAIN-CONTAINING PROTEIN"/>
    <property type="match status" value="1"/>
</dbReference>
<protein>
    <submittedName>
        <fullName evidence="5">Methyltransferase domain-containing protein</fullName>
    </submittedName>
</protein>
<organism evidence="5 6">
    <name type="scientific">Isoalcanivorax pacificus W11-5</name>
    <dbReference type="NCBI Taxonomy" id="391936"/>
    <lineage>
        <taxon>Bacteria</taxon>
        <taxon>Pseudomonadati</taxon>
        <taxon>Pseudomonadota</taxon>
        <taxon>Gammaproteobacteria</taxon>
        <taxon>Oceanospirillales</taxon>
        <taxon>Alcanivoracaceae</taxon>
        <taxon>Isoalcanivorax</taxon>
    </lineage>
</organism>
<comment type="similarity">
    <text evidence="1">Belongs to the methyltransferase superfamily.</text>
</comment>
<keyword evidence="3 5" id="KW-0808">Transferase</keyword>
<dbReference type="GO" id="GO:0008757">
    <property type="term" value="F:S-adenosylmethionine-dependent methyltransferase activity"/>
    <property type="evidence" value="ECO:0007669"/>
    <property type="project" value="InterPro"/>
</dbReference>
<proteinExistence type="inferred from homology"/>
<dbReference type="KEGG" id="apac:S7S_10800"/>
<dbReference type="CDD" id="cd02440">
    <property type="entry name" value="AdoMet_MTases"/>
    <property type="match status" value="1"/>
</dbReference>
<dbReference type="EMBL" id="CP004387">
    <property type="protein sequence ID" value="AJD48572.1"/>
    <property type="molecule type" value="Genomic_DNA"/>
</dbReference>
<dbReference type="GO" id="GO:0032259">
    <property type="term" value="P:methylation"/>
    <property type="evidence" value="ECO:0007669"/>
    <property type="project" value="UniProtKB-KW"/>
</dbReference>
<feature type="domain" description="Methyltransferase type 11" evidence="4">
    <location>
        <begin position="42"/>
        <end position="130"/>
    </location>
</feature>
<reference evidence="5 6" key="1">
    <citation type="journal article" date="2012" name="J. Bacteriol.">
        <title>Genome sequence of an alkane-degrading bacterium, Alcanivorax pacificus type strain W11-5, isolated from deep sea sediment.</title>
        <authorList>
            <person name="Lai Q."/>
            <person name="Shao Z."/>
        </authorList>
    </citation>
    <scope>NUCLEOTIDE SEQUENCE [LARGE SCALE GENOMIC DNA]</scope>
    <source>
        <strain evidence="5 6">W11-5</strain>
    </source>
</reference>
<keyword evidence="6" id="KW-1185">Reference proteome</keyword>
<evidence type="ECO:0000256" key="2">
    <source>
        <dbReference type="ARBA" id="ARBA00022603"/>
    </source>
</evidence>
<dbReference type="Gene3D" id="3.40.50.150">
    <property type="entry name" value="Vaccinia Virus protein VP39"/>
    <property type="match status" value="1"/>
</dbReference>
<dbReference type="OrthoDB" id="9797252at2"/>